<reference evidence="2 3" key="1">
    <citation type="submission" date="2019-03" db="EMBL/GenBank/DDBJ databases">
        <authorList>
            <person name="Gaulin E."/>
            <person name="Dumas B."/>
        </authorList>
    </citation>
    <scope>NUCLEOTIDE SEQUENCE [LARGE SCALE GENOMIC DNA]</scope>
    <source>
        <strain evidence="2">CBS 568.67</strain>
    </source>
</reference>
<protein>
    <submittedName>
        <fullName evidence="2">Aste57867_1774 protein</fullName>
    </submittedName>
</protein>
<dbReference type="EMBL" id="VJMH01000161">
    <property type="protein sequence ID" value="KAF0718304.1"/>
    <property type="molecule type" value="Genomic_DNA"/>
</dbReference>
<proteinExistence type="predicted"/>
<dbReference type="SUPFAM" id="SSF48403">
    <property type="entry name" value="Ankyrin repeat"/>
    <property type="match status" value="1"/>
</dbReference>
<dbReference type="EMBL" id="CAADRA010000161">
    <property type="protein sequence ID" value="VFT78983.1"/>
    <property type="molecule type" value="Genomic_DNA"/>
</dbReference>
<dbReference type="InterPro" id="IPR036770">
    <property type="entry name" value="Ankyrin_rpt-contain_sf"/>
</dbReference>
<dbReference type="Proteomes" id="UP000332933">
    <property type="component" value="Unassembled WGS sequence"/>
</dbReference>
<organism evidence="2 3">
    <name type="scientific">Aphanomyces stellatus</name>
    <dbReference type="NCBI Taxonomy" id="120398"/>
    <lineage>
        <taxon>Eukaryota</taxon>
        <taxon>Sar</taxon>
        <taxon>Stramenopiles</taxon>
        <taxon>Oomycota</taxon>
        <taxon>Saprolegniomycetes</taxon>
        <taxon>Saprolegniales</taxon>
        <taxon>Verrucalvaceae</taxon>
        <taxon>Aphanomyces</taxon>
    </lineage>
</organism>
<gene>
    <name evidence="2" type="primary">Aste57867_1774</name>
    <name evidence="1" type="ORF">As57867_001772</name>
    <name evidence="2" type="ORF">ASTE57867_1774</name>
</gene>
<name>A0A485K635_9STRA</name>
<reference evidence="1" key="2">
    <citation type="submission" date="2019-06" db="EMBL/GenBank/DDBJ databases">
        <title>Genomics analysis of Aphanomyces spp. identifies a new class of oomycete effector associated with host adaptation.</title>
        <authorList>
            <person name="Gaulin E."/>
        </authorList>
    </citation>
    <scope>NUCLEOTIDE SEQUENCE</scope>
    <source>
        <strain evidence="1">CBS 578.67</strain>
    </source>
</reference>
<keyword evidence="3" id="KW-1185">Reference proteome</keyword>
<evidence type="ECO:0000313" key="1">
    <source>
        <dbReference type="EMBL" id="KAF0718304.1"/>
    </source>
</evidence>
<evidence type="ECO:0000313" key="2">
    <source>
        <dbReference type="EMBL" id="VFT78983.1"/>
    </source>
</evidence>
<sequence>MDPDFVTQSSIPLCIAAAQGHVLTFEFLAKVNSNAMFGDAGCLAAWAGHAPLLEITAKLHARTRIHLTTFGCAGCGGHVAAFEWLWQHQTHAENAFRRAALQDGLTEAIREEHTPLGRWIASSTPPEMRGTLFEAFMREEGESSNCILDYFRPIDDPDDIELVFTTLGGVDKSLRKSQLLFDIMDKAPGIDPATVRRGERHCLLVACNCSLVLMVRWLLSNET</sequence>
<accession>A0A485K635</accession>
<evidence type="ECO:0000313" key="3">
    <source>
        <dbReference type="Proteomes" id="UP000332933"/>
    </source>
</evidence>
<dbReference type="AlphaFoldDB" id="A0A485K635"/>